<evidence type="ECO:0000256" key="1">
    <source>
        <dbReference type="ARBA" id="ARBA00022679"/>
    </source>
</evidence>
<dbReference type="GO" id="GO:0016303">
    <property type="term" value="F:1-phosphatidylinositol-3-kinase activity"/>
    <property type="evidence" value="ECO:0007669"/>
    <property type="project" value="UniProtKB-EC"/>
</dbReference>
<dbReference type="InterPro" id="IPR000403">
    <property type="entry name" value="PI3/4_kinase_cat_dom"/>
</dbReference>
<dbReference type="PROSITE" id="PS50290">
    <property type="entry name" value="PI3_4_KINASE_3"/>
    <property type="match status" value="1"/>
</dbReference>
<dbReference type="InterPro" id="IPR000306">
    <property type="entry name" value="Znf_FYVE"/>
</dbReference>
<sequence length="906" mass="104673">MSQISSTSIGNKINIISNGKLYCLHLDVIKYSNLLNNLYNTSPKNSTLKLTINLQETIMKIIVAYLNKLVKEAVYDDDNETDEHIDDVHDLYDNINDGHIIDIIIAAEYFELDELKKYCKNKIFKNLKQCENADEFRTIMHIKNDLSATYIMEINNENAWNVYLKKNEIIETEQLQTSDFYVNKSEPIDIKCVKTEDNFEILKMTPQQDVVRFTHDRKPNKAVDDSTVDKCYNCKSTFNFYYRKHHCRACGRIFCHKCSDKKIEISENDKMMESSNITHITNMVMWLFMDIEKERVCDKCYGNIVERRGYSGCIHAFNIMAPELPYLKKMATICTSWRRAAIYCLSSLRELQYKLPTREFTKYEKLILWNNRWYWCGHSQWLIQLLRSVDFDTTENTKKTGNIVDEILSILTSQKINPCNEMMCNRLCTNTIKPRDSLYFISRHVKNSVIREHIIKEYISKASDEELICYIPLLVHNLRHESISTHSPLAEFLFDRAKSSVTISVDLYWQLTICATKNHTARYNVLKNKLIAIVQKNNSKIADELESGATFVSILIECQSMKVEDIKLMLRARETETLNVTLPIKPDIAVTEFNIDEIHMKTSYTAPLIIPYTYKLSTGSTSSTNIIAELMFKKEDVRKDKIILNVIKLMDLILKKNNINIPVIIYNVVPVSDTNGLIEMVPNSETLFNVIKNGSIMTYLGKYNGSRSINDICQTYTSSLAFWTVITHLLGIGDRHMENIMITQDGVLFHVDYGFVLGQDSKPLVSNIRMDRKMIEAMGGKDKYKSFKELCCKIFLCLRRYSLLFYNMLILLSESDPPIKNLQYMSKYLEDQLLAKFLPGHSDGEAGHTMDKVIDQSCDAFIQKMTDYIHYVNKESPVTKNIISVGSAVSQSISGITGWLYSSKKS</sequence>
<dbReference type="GO" id="GO:0034271">
    <property type="term" value="C:phosphatidylinositol 3-kinase complex, class III, type I"/>
    <property type="evidence" value="ECO:0007669"/>
    <property type="project" value="TreeGrafter"/>
</dbReference>
<dbReference type="InterPro" id="IPR016024">
    <property type="entry name" value="ARM-type_fold"/>
</dbReference>
<dbReference type="InterPro" id="IPR036296">
    <property type="entry name" value="SKP1-like_dim_sf"/>
</dbReference>
<feature type="domain" description="FYVE-type" evidence="6">
    <location>
        <begin position="225"/>
        <end position="305"/>
    </location>
</feature>
<dbReference type="Gene3D" id="3.30.40.10">
    <property type="entry name" value="Zinc/RING finger domain, C3HC4 (zinc finger)"/>
    <property type="match status" value="1"/>
</dbReference>
<dbReference type="Pfam" id="PF00454">
    <property type="entry name" value="PI3_PI4_kinase"/>
    <property type="match status" value="1"/>
</dbReference>
<evidence type="ECO:0000256" key="2">
    <source>
        <dbReference type="ARBA" id="ARBA00022723"/>
    </source>
</evidence>
<keyword evidence="1" id="KW-0808">Transferase</keyword>
<dbReference type="SMART" id="SM00145">
    <property type="entry name" value="PI3Ka"/>
    <property type="match status" value="1"/>
</dbReference>
<dbReference type="PROSITE" id="PS50178">
    <property type="entry name" value="ZF_FYVE"/>
    <property type="match status" value="1"/>
</dbReference>
<dbReference type="SUPFAM" id="SSF48371">
    <property type="entry name" value="ARM repeat"/>
    <property type="match status" value="1"/>
</dbReference>
<evidence type="ECO:0000259" key="7">
    <source>
        <dbReference type="PROSITE" id="PS50290"/>
    </source>
</evidence>
<gene>
    <name evidence="9" type="ORF">Faunusvirus17_6</name>
</gene>
<keyword evidence="3" id="KW-0863">Zinc-finger</keyword>
<dbReference type="PANTHER" id="PTHR10048">
    <property type="entry name" value="PHOSPHATIDYLINOSITOL KINASE"/>
    <property type="match status" value="1"/>
</dbReference>
<dbReference type="GO" id="GO:0006511">
    <property type="term" value="P:ubiquitin-dependent protein catabolic process"/>
    <property type="evidence" value="ECO:0007669"/>
    <property type="project" value="InterPro"/>
</dbReference>
<proteinExistence type="predicted"/>
<organism evidence="9">
    <name type="scientific">Faunusvirus sp</name>
    <dbReference type="NCBI Taxonomy" id="2487766"/>
    <lineage>
        <taxon>Viruses</taxon>
        <taxon>Varidnaviria</taxon>
        <taxon>Bamfordvirae</taxon>
        <taxon>Nucleocytoviricota</taxon>
        <taxon>Megaviricetes</taxon>
        <taxon>Imitervirales</taxon>
        <taxon>Mimiviridae</taxon>
    </lineage>
</organism>
<dbReference type="Gene3D" id="1.25.40.70">
    <property type="entry name" value="Phosphatidylinositol 3-kinase, accessory domain (PIK)"/>
    <property type="match status" value="1"/>
</dbReference>
<dbReference type="InterPro" id="IPR011333">
    <property type="entry name" value="SKP1/BTB/POZ_sf"/>
</dbReference>
<keyword evidence="5" id="KW-0862">Zinc</keyword>
<dbReference type="InterPro" id="IPR011009">
    <property type="entry name" value="Kinase-like_dom_sf"/>
</dbReference>
<dbReference type="Gene3D" id="3.30.710.10">
    <property type="entry name" value="Potassium Channel Kv1.1, Chain A"/>
    <property type="match status" value="1"/>
</dbReference>
<evidence type="ECO:0000313" key="9">
    <source>
        <dbReference type="EMBL" id="AYV79487.1"/>
    </source>
</evidence>
<dbReference type="InterPro" id="IPR013083">
    <property type="entry name" value="Znf_RING/FYVE/PHD"/>
</dbReference>
<dbReference type="InterPro" id="IPR001263">
    <property type="entry name" value="PI3K_accessory_dom"/>
</dbReference>
<dbReference type="Pfam" id="PF01363">
    <property type="entry name" value="FYVE"/>
    <property type="match status" value="1"/>
</dbReference>
<dbReference type="GO" id="GO:0008270">
    <property type="term" value="F:zinc ion binding"/>
    <property type="evidence" value="ECO:0007669"/>
    <property type="project" value="UniProtKB-KW"/>
</dbReference>
<dbReference type="SUPFAM" id="SSF81382">
    <property type="entry name" value="Skp1 dimerisation domain-like"/>
    <property type="match status" value="1"/>
</dbReference>
<evidence type="ECO:0000256" key="3">
    <source>
        <dbReference type="ARBA" id="ARBA00022771"/>
    </source>
</evidence>
<evidence type="ECO:0000256" key="5">
    <source>
        <dbReference type="ARBA" id="ARBA00022833"/>
    </source>
</evidence>
<dbReference type="Gene3D" id="1.10.1070.11">
    <property type="entry name" value="Phosphatidylinositol 3-/4-kinase, catalytic domain"/>
    <property type="match status" value="1"/>
</dbReference>
<dbReference type="InterPro" id="IPR042236">
    <property type="entry name" value="PI3K_accessory_sf"/>
</dbReference>
<dbReference type="SMART" id="SM00064">
    <property type="entry name" value="FYVE"/>
    <property type="match status" value="1"/>
</dbReference>
<evidence type="ECO:0000259" key="6">
    <source>
        <dbReference type="PROSITE" id="PS50178"/>
    </source>
</evidence>
<evidence type="ECO:0000256" key="4">
    <source>
        <dbReference type="ARBA" id="ARBA00022777"/>
    </source>
</evidence>
<feature type="domain" description="PIK helical" evidence="8">
    <location>
        <begin position="334"/>
        <end position="536"/>
    </location>
</feature>
<dbReference type="PANTHER" id="PTHR10048:SF7">
    <property type="entry name" value="PHOSPHATIDYLINOSITOL 3-KINASE CATALYTIC SUBUNIT TYPE 3"/>
    <property type="match status" value="1"/>
</dbReference>
<dbReference type="GO" id="GO:0048015">
    <property type="term" value="P:phosphatidylinositol-mediated signaling"/>
    <property type="evidence" value="ECO:0007669"/>
    <property type="project" value="TreeGrafter"/>
</dbReference>
<dbReference type="PROSITE" id="PS00916">
    <property type="entry name" value="PI3_4_KINASE_2"/>
    <property type="match status" value="1"/>
</dbReference>
<dbReference type="InterPro" id="IPR017455">
    <property type="entry name" value="Znf_FYVE-rel"/>
</dbReference>
<dbReference type="InterPro" id="IPR018936">
    <property type="entry name" value="PI3/4_kinase_CS"/>
</dbReference>
<dbReference type="InterPro" id="IPR011011">
    <property type="entry name" value="Znf_FYVE_PHD"/>
</dbReference>
<dbReference type="SUPFAM" id="SSF56112">
    <property type="entry name" value="Protein kinase-like (PK-like)"/>
    <property type="match status" value="1"/>
</dbReference>
<dbReference type="SMART" id="SM00146">
    <property type="entry name" value="PI3Kc"/>
    <property type="match status" value="1"/>
</dbReference>
<name>A0A3G4ZX52_9VIRU</name>
<protein>
    <submittedName>
        <fullName evidence="9">Phosphatidylinositol kinase</fullName>
    </submittedName>
</protein>
<keyword evidence="2" id="KW-0479">Metal-binding</keyword>
<dbReference type="InterPro" id="IPR036940">
    <property type="entry name" value="PI3/4_kinase_cat_sf"/>
</dbReference>
<evidence type="ECO:0000259" key="8">
    <source>
        <dbReference type="PROSITE" id="PS51545"/>
    </source>
</evidence>
<dbReference type="GO" id="GO:0005524">
    <property type="term" value="F:ATP binding"/>
    <property type="evidence" value="ECO:0007669"/>
    <property type="project" value="UniProtKB-KW"/>
</dbReference>
<keyword evidence="4 9" id="KW-0418">Kinase</keyword>
<dbReference type="SUPFAM" id="SSF57903">
    <property type="entry name" value="FYVE/PHD zinc finger"/>
    <property type="match status" value="1"/>
</dbReference>
<feature type="domain" description="PI3K/PI4K catalytic" evidence="7">
    <location>
        <begin position="594"/>
        <end position="862"/>
    </location>
</feature>
<reference evidence="9" key="1">
    <citation type="submission" date="2018-10" db="EMBL/GenBank/DDBJ databases">
        <title>Hidden diversity of soil giant viruses.</title>
        <authorList>
            <person name="Schulz F."/>
            <person name="Alteio L."/>
            <person name="Goudeau D."/>
            <person name="Ryan E.M."/>
            <person name="Malmstrom R.R."/>
            <person name="Blanchard J."/>
            <person name="Woyke T."/>
        </authorList>
    </citation>
    <scope>NUCLEOTIDE SEQUENCE</scope>
    <source>
        <strain evidence="9">FNV1</strain>
    </source>
</reference>
<dbReference type="GO" id="GO:0006897">
    <property type="term" value="P:endocytosis"/>
    <property type="evidence" value="ECO:0007669"/>
    <property type="project" value="TreeGrafter"/>
</dbReference>
<dbReference type="Pfam" id="PF00613">
    <property type="entry name" value="PI3Ka"/>
    <property type="match status" value="1"/>
</dbReference>
<accession>A0A3G4ZX52</accession>
<dbReference type="PROSITE" id="PS51545">
    <property type="entry name" value="PIK_HELICAL"/>
    <property type="match status" value="1"/>
</dbReference>
<dbReference type="GO" id="GO:0034272">
    <property type="term" value="C:phosphatidylinositol 3-kinase complex, class III, type II"/>
    <property type="evidence" value="ECO:0007669"/>
    <property type="project" value="TreeGrafter"/>
</dbReference>
<dbReference type="EMBL" id="MK072148">
    <property type="protein sequence ID" value="AYV79487.1"/>
    <property type="molecule type" value="Genomic_DNA"/>
</dbReference>
<dbReference type="Gene3D" id="3.30.1010.10">
    <property type="entry name" value="Phosphatidylinositol 3-kinase Catalytic Subunit, Chain A, domain 4"/>
    <property type="match status" value="1"/>
</dbReference>
<dbReference type="InterPro" id="IPR015433">
    <property type="entry name" value="PI3/4_kinase"/>
</dbReference>